<evidence type="ECO:0000313" key="2">
    <source>
        <dbReference type="EMBL" id="GGE66056.1"/>
    </source>
</evidence>
<evidence type="ECO:0000313" key="3">
    <source>
        <dbReference type="Proteomes" id="UP000605259"/>
    </source>
</evidence>
<dbReference type="Gene3D" id="1.10.3210.10">
    <property type="entry name" value="Hypothetical protein af1432"/>
    <property type="match status" value="1"/>
</dbReference>
<dbReference type="CDD" id="cd00077">
    <property type="entry name" value="HDc"/>
    <property type="match status" value="1"/>
</dbReference>
<accession>A0A917AS15</accession>
<dbReference type="PANTHER" id="PTHR43155:SF2">
    <property type="entry name" value="CYCLIC DI-GMP PHOSPHODIESTERASE PA4108"/>
    <property type="match status" value="1"/>
</dbReference>
<dbReference type="InterPro" id="IPR003607">
    <property type="entry name" value="HD/PDEase_dom"/>
</dbReference>
<reference evidence="2" key="2">
    <citation type="submission" date="2020-09" db="EMBL/GenBank/DDBJ databases">
        <authorList>
            <person name="Sun Q."/>
            <person name="Zhou Y."/>
        </authorList>
    </citation>
    <scope>NUCLEOTIDE SEQUENCE</scope>
    <source>
        <strain evidence="2">CGMCC 1.12698</strain>
    </source>
</reference>
<protein>
    <submittedName>
        <fullName evidence="2">HD family phosphohydrolase</fullName>
    </submittedName>
</protein>
<dbReference type="EMBL" id="BMFK01000001">
    <property type="protein sequence ID" value="GGE66056.1"/>
    <property type="molecule type" value="Genomic_DNA"/>
</dbReference>
<dbReference type="PANTHER" id="PTHR43155">
    <property type="entry name" value="CYCLIC DI-GMP PHOSPHODIESTERASE PA4108-RELATED"/>
    <property type="match status" value="1"/>
</dbReference>
<dbReference type="SMART" id="SM00471">
    <property type="entry name" value="HDc"/>
    <property type="match status" value="1"/>
</dbReference>
<name>A0A917AS15_9BACI</name>
<dbReference type="Pfam" id="PF13487">
    <property type="entry name" value="HD_5"/>
    <property type="match status" value="1"/>
</dbReference>
<evidence type="ECO:0000259" key="1">
    <source>
        <dbReference type="PROSITE" id="PS51832"/>
    </source>
</evidence>
<dbReference type="RefSeq" id="WP_188387770.1">
    <property type="nucleotide sequence ID" value="NZ_BMFK01000001.1"/>
</dbReference>
<dbReference type="SUPFAM" id="SSF109604">
    <property type="entry name" value="HD-domain/PDEase-like"/>
    <property type="match status" value="1"/>
</dbReference>
<gene>
    <name evidence="2" type="ORF">GCM10007140_15260</name>
</gene>
<dbReference type="Proteomes" id="UP000605259">
    <property type="component" value="Unassembled WGS sequence"/>
</dbReference>
<feature type="domain" description="HD-GYP" evidence="1">
    <location>
        <begin position="103"/>
        <end position="300"/>
    </location>
</feature>
<proteinExistence type="predicted"/>
<dbReference type="AlphaFoldDB" id="A0A917AS15"/>
<organism evidence="2 3">
    <name type="scientific">Priestia taiwanensis</name>
    <dbReference type="NCBI Taxonomy" id="1347902"/>
    <lineage>
        <taxon>Bacteria</taxon>
        <taxon>Bacillati</taxon>
        <taxon>Bacillota</taxon>
        <taxon>Bacilli</taxon>
        <taxon>Bacillales</taxon>
        <taxon>Bacillaceae</taxon>
        <taxon>Priestia</taxon>
    </lineage>
</organism>
<sequence length="338" mass="38870">MEKSNSFEIDNLLDEVLKENIYGEMGGLLLSKGTKVTERQLALLKRHRLEAQRRDRIPMQQFEQLLNDVQLNMDHLRNLIESGEGDLVEEIDGTIETFSGLLEEMLHTRHLAEFIELLQGYDHSIYCHSINVGLLAGLIGKILGFPDKVNHILGQMGFLHDIGKLRIQESILHKPARLSDDEYAHVKKHPIYGYQLLKSNKKINRFVLLGALLHHERLDGTGYPFSLKKEQIPFCVQILSVADTYDAMTAKRTYSKGKSPLYVAEELRKEAFEGKLNAVIILPFIEYIMRQMLNQEVLLNNGKFGKIIYYFEGHPTKPLILVDNECIDLRSRKDLFII</sequence>
<keyword evidence="3" id="KW-1185">Reference proteome</keyword>
<dbReference type="PROSITE" id="PS51832">
    <property type="entry name" value="HD_GYP"/>
    <property type="match status" value="1"/>
</dbReference>
<dbReference type="InterPro" id="IPR037522">
    <property type="entry name" value="HD_GYP_dom"/>
</dbReference>
<comment type="caution">
    <text evidence="2">The sequence shown here is derived from an EMBL/GenBank/DDBJ whole genome shotgun (WGS) entry which is preliminary data.</text>
</comment>
<reference evidence="2" key="1">
    <citation type="journal article" date="2014" name="Int. J. Syst. Evol. Microbiol.">
        <title>Complete genome sequence of Corynebacterium casei LMG S-19264T (=DSM 44701T), isolated from a smear-ripened cheese.</title>
        <authorList>
            <consortium name="US DOE Joint Genome Institute (JGI-PGF)"/>
            <person name="Walter F."/>
            <person name="Albersmeier A."/>
            <person name="Kalinowski J."/>
            <person name="Ruckert C."/>
        </authorList>
    </citation>
    <scope>NUCLEOTIDE SEQUENCE</scope>
    <source>
        <strain evidence="2">CGMCC 1.12698</strain>
    </source>
</reference>